<feature type="domain" description="CCDC113/CCDC96 coiled-coil" evidence="5">
    <location>
        <begin position="169"/>
        <end position="334"/>
    </location>
</feature>
<comment type="caution">
    <text evidence="6">The sequence shown here is derived from an EMBL/GenBank/DDBJ whole genome shotgun (WGS) entry which is preliminary data.</text>
</comment>
<dbReference type="InterPro" id="IPR025254">
    <property type="entry name" value="CCDC113/CCDC96_CC"/>
</dbReference>
<evidence type="ECO:0000256" key="2">
    <source>
        <dbReference type="ARBA" id="ARBA00023054"/>
    </source>
</evidence>
<name>A0A448XDZ7_9PLAT</name>
<dbReference type="PANTHER" id="PTHR15654:SF1">
    <property type="entry name" value="COILED-COIL DOMAIN-CONTAINING PROTEIN 96"/>
    <property type="match status" value="1"/>
</dbReference>
<accession>A0A448XDZ7</accession>
<evidence type="ECO:0000259" key="5">
    <source>
        <dbReference type="Pfam" id="PF13870"/>
    </source>
</evidence>
<proteinExistence type="predicted"/>
<dbReference type="GO" id="GO:0005930">
    <property type="term" value="C:axoneme"/>
    <property type="evidence" value="ECO:0007669"/>
    <property type="project" value="TreeGrafter"/>
</dbReference>
<feature type="coiled-coil region" evidence="4">
    <location>
        <begin position="161"/>
        <end position="238"/>
    </location>
</feature>
<dbReference type="Pfam" id="PF13870">
    <property type="entry name" value="CCDC113_CCDC96_CC"/>
    <property type="match status" value="1"/>
</dbReference>
<protein>
    <recommendedName>
        <fullName evidence="5">CCDC113/CCDC96 coiled-coil domain-containing protein</fullName>
    </recommendedName>
</protein>
<dbReference type="AlphaFoldDB" id="A0A448XDZ7"/>
<evidence type="ECO:0000313" key="7">
    <source>
        <dbReference type="Proteomes" id="UP000784294"/>
    </source>
</evidence>
<dbReference type="Proteomes" id="UP000784294">
    <property type="component" value="Unassembled WGS sequence"/>
</dbReference>
<evidence type="ECO:0000256" key="1">
    <source>
        <dbReference type="ARBA" id="ARBA00004138"/>
    </source>
</evidence>
<dbReference type="GO" id="GO:0060271">
    <property type="term" value="P:cilium assembly"/>
    <property type="evidence" value="ECO:0007669"/>
    <property type="project" value="TreeGrafter"/>
</dbReference>
<dbReference type="PANTHER" id="PTHR15654">
    <property type="entry name" value="COILED-COIL DOMAIN-CONTAINING PROTEIN 113-RELATED"/>
    <property type="match status" value="1"/>
</dbReference>
<gene>
    <name evidence="6" type="ORF">PXEA_LOCUS27914</name>
</gene>
<reference evidence="6" key="1">
    <citation type="submission" date="2018-11" db="EMBL/GenBank/DDBJ databases">
        <authorList>
            <consortium name="Pathogen Informatics"/>
        </authorList>
    </citation>
    <scope>NUCLEOTIDE SEQUENCE</scope>
</reference>
<sequence>MSFEETLERMSTIKDNITKDSELERLQRRESFIQKYHYYVGENKSLREANAHMQTKISEYFRRKKAENAELASNTSGSMNDQSVDFEQRYNRYITHLIELRKEYQALQISYKDQINELKQFCNLRQTEVDAIQNEFAAFKYNIAKKSLNSRTGRPLNLRDIENLQASEQRKEAAVVEVRLENIKLQNEVNKFESILKSKEELAEGLHLIDFEQLKIENQTYNEKIEERNEELGKLKKKIATTVQIMTHVKEKLQSIQYELVEHRDYLNAVDKELTQHRDKNTRLKQTRDKLRSGNSRLKRSCGLLGRNDLLLNYETCVDAIDNKKKELEMVRQRTLNCLAKTRSIQVKMNKN</sequence>
<comment type="subcellular location">
    <subcellularLocation>
        <location evidence="1">Cell projection</location>
        <location evidence="1">Cilium</location>
    </subcellularLocation>
</comment>
<dbReference type="EMBL" id="CAAALY010247737">
    <property type="protein sequence ID" value="VEL34474.1"/>
    <property type="molecule type" value="Genomic_DNA"/>
</dbReference>
<dbReference type="InterPro" id="IPR051885">
    <property type="entry name" value="CC_CF"/>
</dbReference>
<keyword evidence="3" id="KW-0966">Cell projection</keyword>
<dbReference type="GO" id="GO:0036064">
    <property type="term" value="C:ciliary basal body"/>
    <property type="evidence" value="ECO:0007669"/>
    <property type="project" value="TreeGrafter"/>
</dbReference>
<keyword evidence="2 4" id="KW-0175">Coiled coil</keyword>
<keyword evidence="7" id="KW-1185">Reference proteome</keyword>
<evidence type="ECO:0000256" key="3">
    <source>
        <dbReference type="ARBA" id="ARBA00023273"/>
    </source>
</evidence>
<dbReference type="OrthoDB" id="10254794at2759"/>
<evidence type="ECO:0000313" key="6">
    <source>
        <dbReference type="EMBL" id="VEL34474.1"/>
    </source>
</evidence>
<evidence type="ECO:0000256" key="4">
    <source>
        <dbReference type="SAM" id="Coils"/>
    </source>
</evidence>
<organism evidence="6 7">
    <name type="scientific">Protopolystoma xenopodis</name>
    <dbReference type="NCBI Taxonomy" id="117903"/>
    <lineage>
        <taxon>Eukaryota</taxon>
        <taxon>Metazoa</taxon>
        <taxon>Spiralia</taxon>
        <taxon>Lophotrochozoa</taxon>
        <taxon>Platyhelminthes</taxon>
        <taxon>Monogenea</taxon>
        <taxon>Polyopisthocotylea</taxon>
        <taxon>Polystomatidea</taxon>
        <taxon>Polystomatidae</taxon>
        <taxon>Protopolystoma</taxon>
    </lineage>
</organism>